<feature type="region of interest" description="Disordered" evidence="1">
    <location>
        <begin position="521"/>
        <end position="541"/>
    </location>
</feature>
<dbReference type="Pfam" id="PF13193">
    <property type="entry name" value="AMP-binding_C"/>
    <property type="match status" value="1"/>
</dbReference>
<feature type="domain" description="AMP-dependent synthetase/ligase" evidence="2">
    <location>
        <begin position="21"/>
        <end position="362"/>
    </location>
</feature>
<protein>
    <recommendedName>
        <fullName evidence="6">ATP-dependent acyl-CoA ligase</fullName>
    </recommendedName>
</protein>
<dbReference type="GO" id="GO:0016878">
    <property type="term" value="F:acid-thiol ligase activity"/>
    <property type="evidence" value="ECO:0007669"/>
    <property type="project" value="UniProtKB-ARBA"/>
</dbReference>
<comment type="caution">
    <text evidence="4">The sequence shown here is derived from an EMBL/GenBank/DDBJ whole genome shotgun (WGS) entry which is preliminary data.</text>
</comment>
<evidence type="ECO:0008006" key="6">
    <source>
        <dbReference type="Google" id="ProtNLM"/>
    </source>
</evidence>
<gene>
    <name evidence="4" type="ORF">AWC23_08520</name>
</gene>
<evidence type="ECO:0000259" key="3">
    <source>
        <dbReference type="Pfam" id="PF13193"/>
    </source>
</evidence>
<accession>A0AAJ3NR50</accession>
<dbReference type="PANTHER" id="PTHR43767">
    <property type="entry name" value="LONG-CHAIN-FATTY-ACID--COA LIGASE"/>
    <property type="match status" value="1"/>
</dbReference>
<evidence type="ECO:0000313" key="4">
    <source>
        <dbReference type="EMBL" id="ORW72891.1"/>
    </source>
</evidence>
<keyword evidence="5" id="KW-1185">Reference proteome</keyword>
<dbReference type="Gene3D" id="3.40.50.12780">
    <property type="entry name" value="N-terminal domain of ligase-like"/>
    <property type="match status" value="1"/>
</dbReference>
<dbReference type="PANTHER" id="PTHR43767:SF1">
    <property type="entry name" value="NONRIBOSOMAL PEPTIDE SYNTHASE PES1 (EUROFUNG)-RELATED"/>
    <property type="match status" value="1"/>
</dbReference>
<dbReference type="EMBL" id="LQPR01000021">
    <property type="protein sequence ID" value="ORW72891.1"/>
    <property type="molecule type" value="Genomic_DNA"/>
</dbReference>
<dbReference type="SUPFAM" id="SSF56801">
    <property type="entry name" value="Acetyl-CoA synthetase-like"/>
    <property type="match status" value="1"/>
</dbReference>
<organism evidence="4 5">
    <name type="scientific">Mycobacterium saskatchewanense</name>
    <dbReference type="NCBI Taxonomy" id="220927"/>
    <lineage>
        <taxon>Bacteria</taxon>
        <taxon>Bacillati</taxon>
        <taxon>Actinomycetota</taxon>
        <taxon>Actinomycetes</taxon>
        <taxon>Mycobacteriales</taxon>
        <taxon>Mycobacteriaceae</taxon>
        <taxon>Mycobacterium</taxon>
        <taxon>Mycobacterium simiae complex</taxon>
    </lineage>
</organism>
<dbReference type="Proteomes" id="UP000193387">
    <property type="component" value="Unassembled WGS sequence"/>
</dbReference>
<dbReference type="InterPro" id="IPR050237">
    <property type="entry name" value="ATP-dep_AMP-bd_enzyme"/>
</dbReference>
<proteinExistence type="predicted"/>
<dbReference type="AlphaFoldDB" id="A0AAJ3NR50"/>
<dbReference type="InterPro" id="IPR000873">
    <property type="entry name" value="AMP-dep_synth/lig_dom"/>
</dbReference>
<dbReference type="InterPro" id="IPR042099">
    <property type="entry name" value="ANL_N_sf"/>
</dbReference>
<sequence>MSQGLLDSLKSEQVVTRSLLQSKAAVHPDRHFAQFEDDACWTYRDALLQAARAANVLSELGVSQGTCVGIILPNGPDFLRAWFGAAMLGAVVLPINPAMRGVMLARPLAIGQPHVIIGDLAATFAEGLQNFCPAALVEPAALRGTDDAIPVLARDIELWDDEKWLMTSGTTGPSKLVRIPYLYAFWGYSTILMDQGFSADDVFQIDLPLFHTAAMSYVNASLASGSAIYVRSRPALDRYWEVARDARVSAGVLISSMVPTMMGQPPRAAEREHRMRFLVSSPIPPDISAFRERFGVPTIVTSLGSTEASTPLRGYAQPGYDPSYCGETVPGFEVRLVDDHDQEVRRGHAGEAIVRCSRPFVMSPGYVNDLAATGQAWRNGWFHTGDLLRQDPDGRFYFVGRTKDVIRRRGENISAYEVELAIATHPAVAEVVCVPVPSDSGVEDEVKAFIVLKPASVDAHADFLEYAHQRLPHYMVPRYYEFVDSIPKTSTGKPQKYVLRDLGNSISTWDSHQHGYMVTRSGIQRRPVKGPESSPTVAAQK</sequence>
<evidence type="ECO:0000313" key="5">
    <source>
        <dbReference type="Proteomes" id="UP000193387"/>
    </source>
</evidence>
<name>A0AAJ3NR50_9MYCO</name>
<dbReference type="InterPro" id="IPR025110">
    <property type="entry name" value="AMP-bd_C"/>
</dbReference>
<feature type="domain" description="AMP-binding enzyme C-terminal" evidence="3">
    <location>
        <begin position="417"/>
        <end position="493"/>
    </location>
</feature>
<dbReference type="Gene3D" id="3.30.300.30">
    <property type="match status" value="1"/>
</dbReference>
<dbReference type="Pfam" id="PF00501">
    <property type="entry name" value="AMP-binding"/>
    <property type="match status" value="1"/>
</dbReference>
<dbReference type="RefSeq" id="WP_158090697.1">
    <property type="nucleotide sequence ID" value="NZ_AP022573.1"/>
</dbReference>
<evidence type="ECO:0000259" key="2">
    <source>
        <dbReference type="Pfam" id="PF00501"/>
    </source>
</evidence>
<evidence type="ECO:0000256" key="1">
    <source>
        <dbReference type="SAM" id="MobiDB-lite"/>
    </source>
</evidence>
<reference evidence="4 5" key="1">
    <citation type="submission" date="2016-01" db="EMBL/GenBank/DDBJ databases">
        <title>The new phylogeny of the genus Mycobacterium.</title>
        <authorList>
            <person name="Tarcisio F."/>
            <person name="Conor M."/>
            <person name="Antonella G."/>
            <person name="Elisabetta G."/>
            <person name="Giulia F.S."/>
            <person name="Sara T."/>
            <person name="Anna F."/>
            <person name="Clotilde B."/>
            <person name="Roberto B."/>
            <person name="Veronica D.S."/>
            <person name="Fabio R."/>
            <person name="Monica P."/>
            <person name="Olivier J."/>
            <person name="Enrico T."/>
            <person name="Nicola S."/>
        </authorList>
    </citation>
    <scope>NUCLEOTIDE SEQUENCE [LARGE SCALE GENOMIC DNA]</scope>
    <source>
        <strain evidence="4 5">DSM 44616</strain>
    </source>
</reference>
<dbReference type="InterPro" id="IPR045851">
    <property type="entry name" value="AMP-bd_C_sf"/>
</dbReference>